<keyword evidence="4" id="KW-0677">Repeat</keyword>
<feature type="domain" description="EF-hand" evidence="14">
    <location>
        <begin position="711"/>
        <end position="746"/>
    </location>
</feature>
<gene>
    <name evidence="15" type="ORF">CEUTPL_LOCUS282</name>
</gene>
<dbReference type="GO" id="GO:0016174">
    <property type="term" value="F:NAD(P)H oxidase H2O2-forming activity"/>
    <property type="evidence" value="ECO:0007669"/>
    <property type="project" value="UniProtKB-EC"/>
</dbReference>
<dbReference type="GO" id="GO:0006979">
    <property type="term" value="P:response to oxidative stress"/>
    <property type="evidence" value="ECO:0007669"/>
    <property type="project" value="InterPro"/>
</dbReference>
<dbReference type="Gene3D" id="1.10.238.10">
    <property type="entry name" value="EF-hand"/>
    <property type="match status" value="1"/>
</dbReference>
<feature type="binding site" description="axial binding residue" evidence="11">
    <location>
        <position position="277"/>
    </location>
    <ligand>
        <name>heme b</name>
        <dbReference type="ChEBI" id="CHEBI:60344"/>
    </ligand>
    <ligandPart>
        <name>Fe</name>
        <dbReference type="ChEBI" id="CHEBI:18248"/>
    </ligandPart>
</feature>
<dbReference type="OrthoDB" id="6019201at2759"/>
<dbReference type="InterPro" id="IPR010255">
    <property type="entry name" value="Haem_peroxidase_sf"/>
</dbReference>
<dbReference type="InterPro" id="IPR002048">
    <property type="entry name" value="EF_hand_dom"/>
</dbReference>
<dbReference type="InterPro" id="IPR017938">
    <property type="entry name" value="Riboflavin_synthase-like_b-brl"/>
</dbReference>
<dbReference type="GO" id="GO:0006952">
    <property type="term" value="P:defense response"/>
    <property type="evidence" value="ECO:0007669"/>
    <property type="project" value="TreeGrafter"/>
</dbReference>
<dbReference type="GO" id="GO:0042744">
    <property type="term" value="P:hydrogen peroxide catabolic process"/>
    <property type="evidence" value="ECO:0007669"/>
    <property type="project" value="UniProtKB-KW"/>
</dbReference>
<dbReference type="PROSITE" id="PS50222">
    <property type="entry name" value="EF_HAND_2"/>
    <property type="match status" value="2"/>
</dbReference>
<dbReference type="InterPro" id="IPR050369">
    <property type="entry name" value="RBOH/FRE"/>
</dbReference>
<keyword evidence="12" id="KW-0472">Membrane</keyword>
<dbReference type="Pfam" id="PF08022">
    <property type="entry name" value="FAD_binding_8"/>
    <property type="match status" value="1"/>
</dbReference>
<feature type="chain" id="PRO_5040158066" description="NAD(P)H oxidase (H2O2-forming)" evidence="13">
    <location>
        <begin position="25"/>
        <end position="1390"/>
    </location>
</feature>
<dbReference type="InterPro" id="IPR013121">
    <property type="entry name" value="Fe_red_NAD-bd_6"/>
</dbReference>
<dbReference type="InterPro" id="IPR039261">
    <property type="entry name" value="FNR_nucleotide-bd"/>
</dbReference>
<dbReference type="SUPFAM" id="SSF47473">
    <property type="entry name" value="EF-hand"/>
    <property type="match status" value="1"/>
</dbReference>
<evidence type="ECO:0000256" key="11">
    <source>
        <dbReference type="PIRSR" id="PIRSR619791-2"/>
    </source>
</evidence>
<keyword evidence="11" id="KW-0349">Heme</keyword>
<feature type="domain" description="EF-hand" evidence="14">
    <location>
        <begin position="747"/>
        <end position="782"/>
    </location>
</feature>
<evidence type="ECO:0000256" key="2">
    <source>
        <dbReference type="ARBA" id="ARBA00012698"/>
    </source>
</evidence>
<dbReference type="GO" id="GO:0004601">
    <property type="term" value="F:peroxidase activity"/>
    <property type="evidence" value="ECO:0007669"/>
    <property type="project" value="InterPro"/>
</dbReference>
<feature type="transmembrane region" description="Helical" evidence="12">
    <location>
        <begin position="936"/>
        <end position="954"/>
    </location>
</feature>
<dbReference type="InterPro" id="IPR037120">
    <property type="entry name" value="Haem_peroxidase_sf_animal"/>
</dbReference>
<reference evidence="15" key="1">
    <citation type="submission" date="2022-01" db="EMBL/GenBank/DDBJ databases">
        <authorList>
            <person name="King R."/>
        </authorList>
    </citation>
    <scope>NUCLEOTIDE SEQUENCE</scope>
</reference>
<keyword evidence="12" id="KW-1133">Transmembrane helix</keyword>
<dbReference type="GO" id="GO:0016175">
    <property type="term" value="F:superoxide-generating NAD(P)H oxidase activity"/>
    <property type="evidence" value="ECO:0007669"/>
    <property type="project" value="TreeGrafter"/>
</dbReference>
<dbReference type="GO" id="GO:0043020">
    <property type="term" value="C:NADPH oxidase complex"/>
    <property type="evidence" value="ECO:0007669"/>
    <property type="project" value="TreeGrafter"/>
</dbReference>
<evidence type="ECO:0000313" key="16">
    <source>
        <dbReference type="Proteomes" id="UP001152799"/>
    </source>
</evidence>
<keyword evidence="12" id="KW-0812">Transmembrane</keyword>
<sequence length="1390" mass="162886">MIMAWIHLFSFLFFSEVIFQYASAKCETKPLRNVSSKTGHLFDWLLSDAKKCKDTDFEYPRFDGWHHNLAKPEQGSVGENILRGWSGIKKSSFDKNSWYFALNQLPLQRASFKKEINSITLQLGKQIVQEIFDIGDPTCAERYYFNKPNHEKNYATPYIDGGVIYGTNDNHDRLSGTIDIEMNTFNNFTCVDILRTFWIKCHNLIAEKLLNKCRKWSKAKVYSEARKFTIALQQNIYAYDWLPAWTGGKLNKYKRYDPMANPQIEKLFQAATFLLQHITELNLEHHYNERRNYKWNSDNLLKTIYGAQYSSVDPEFNFVKDEKQFYDIPDINHARRIFKLPPYGNWKEFSKNTVKEDMLITNLTKNDNLKQVDSLLGGIVESTDGPGPLFAEVIVDQFRRIRDGDRFWFENEQNNLFSSTEICKINQILFDDIFFVLMNSSNTETPRNLSIRGNTNSEVLKFSKASNTQIYYYSDDFLYNRLTIFFSTLAAFCCGILALSFGLILLWKWYKKFNKISQNGKIAQFFQEERLIRYPFFLVYEYDGSNGYKRRVLVVMDRHKKQIVVLSTAGTELRVIFFDRSSKAETQLIAIKKKSILILRSNIFIDLVLMFPSQSAMEGFTNEIDLFMTDHIRCMKPTQLTLEWHEAKQRIITKSQYQSLVERFFRVAFAQAFKIEHSIDEILDVDTLIATEVIYTRLTIAEFAEYFNMSRNHEFIKNVFSLVDRDQQGSICFREFLDFIILFAKAKEEDKVRLFFNLYDIDQTLVLSINDFKKMVISFSELTGEILTKSLLKQLEELTKEKLDLRFFKKIIAHQLTNLSRANLDPRKFEKNIRNFLSSARQTLLTMYSSSTDSETKSTGYTMTVIDKQQKNVIRHPEKKSLFRKIHYNWTDNFEKIIWFLILTLSLICVLVYRTWNFYVHSNLIGLRKIMFSISNATSCCILYLHALLFLTMCRNMTNGLKSTYLPLNHLNSMHYYAGYVLALFSLIHVVGKTCLVFAFMEFFLERNCKLEIVNDELENVMKYKWNSPVSISGLLLFFLVFSICGCVLISLKCQLFAAFYYAHKLYALFTPLLIIHAFHAGPSSFYVIILGPILIYLLDYGIGRNKKEIVIPILKTEFLPSNVICLIFQRPVNFEFNVGQWVRLAIGKNKPTEFYPFILSSTPKSSELRIYIRPTHPCAHQVRTNTEVPNNLFPPIRVRMNGPYGLGLKQWRFYDFAVIIVDGNSVGLFASMLRDILYILKTKTKINCKKIYFVWSVKTQRYSEWIVELIREVEEADNENLFSCHLFITEFYQKFDLRSLMIYIFENYYQRISGRNIFTGLKATTHFGNPKYTNIFESIQGLHETVNTAGVFSSGSASFRRTLKTICNRINRHNEYKFEFNFIDKLGIE</sequence>
<keyword evidence="5" id="KW-0274">FAD</keyword>
<dbReference type="CDD" id="cd06186">
    <property type="entry name" value="NOX_Duox_like_FAD_NADP"/>
    <property type="match status" value="1"/>
</dbReference>
<keyword evidence="8" id="KW-0376">Hydrogen peroxide</keyword>
<evidence type="ECO:0000256" key="9">
    <source>
        <dbReference type="ARBA" id="ARBA00047455"/>
    </source>
</evidence>
<organism evidence="15 16">
    <name type="scientific">Ceutorhynchus assimilis</name>
    <name type="common">cabbage seed weevil</name>
    <dbReference type="NCBI Taxonomy" id="467358"/>
    <lineage>
        <taxon>Eukaryota</taxon>
        <taxon>Metazoa</taxon>
        <taxon>Ecdysozoa</taxon>
        <taxon>Arthropoda</taxon>
        <taxon>Hexapoda</taxon>
        <taxon>Insecta</taxon>
        <taxon>Pterygota</taxon>
        <taxon>Neoptera</taxon>
        <taxon>Endopterygota</taxon>
        <taxon>Coleoptera</taxon>
        <taxon>Polyphaga</taxon>
        <taxon>Cucujiformia</taxon>
        <taxon>Curculionidae</taxon>
        <taxon>Ceutorhynchinae</taxon>
        <taxon>Ceutorhynchus</taxon>
    </lineage>
</organism>
<evidence type="ECO:0000256" key="1">
    <source>
        <dbReference type="ARBA" id="ARBA00005644"/>
    </source>
</evidence>
<evidence type="ECO:0000256" key="12">
    <source>
        <dbReference type="SAM" id="Phobius"/>
    </source>
</evidence>
<evidence type="ECO:0000256" key="5">
    <source>
        <dbReference type="ARBA" id="ARBA00022827"/>
    </source>
</evidence>
<evidence type="ECO:0000256" key="8">
    <source>
        <dbReference type="ARBA" id="ARBA00023324"/>
    </source>
</evidence>
<dbReference type="SUPFAM" id="SSF63380">
    <property type="entry name" value="Riboflavin synthase domain-like"/>
    <property type="match status" value="1"/>
</dbReference>
<evidence type="ECO:0000313" key="15">
    <source>
        <dbReference type="EMBL" id="CAG9759534.1"/>
    </source>
</evidence>
<dbReference type="InterPro" id="IPR013112">
    <property type="entry name" value="FAD-bd_8"/>
</dbReference>
<dbReference type="Proteomes" id="UP001152799">
    <property type="component" value="Chromosome 1"/>
</dbReference>
<keyword evidence="3" id="KW-0285">Flavoprotein</keyword>
<dbReference type="InterPro" id="IPR011992">
    <property type="entry name" value="EF-hand-dom_pair"/>
</dbReference>
<comment type="catalytic activity">
    <reaction evidence="9">
        <text>NADH + O2 + H(+) = H2O2 + NAD(+)</text>
        <dbReference type="Rhea" id="RHEA:11264"/>
        <dbReference type="ChEBI" id="CHEBI:15378"/>
        <dbReference type="ChEBI" id="CHEBI:15379"/>
        <dbReference type="ChEBI" id="CHEBI:16240"/>
        <dbReference type="ChEBI" id="CHEBI:57540"/>
        <dbReference type="ChEBI" id="CHEBI:57945"/>
        <dbReference type="EC" id="1.6.3.1"/>
    </reaction>
</comment>
<dbReference type="GO" id="GO:0042554">
    <property type="term" value="P:superoxide anion generation"/>
    <property type="evidence" value="ECO:0007669"/>
    <property type="project" value="TreeGrafter"/>
</dbReference>
<feature type="transmembrane region" description="Helical" evidence="12">
    <location>
        <begin position="975"/>
        <end position="1001"/>
    </location>
</feature>
<dbReference type="PROSITE" id="PS50292">
    <property type="entry name" value="PEROXIDASE_3"/>
    <property type="match status" value="1"/>
</dbReference>
<evidence type="ECO:0000256" key="4">
    <source>
        <dbReference type="ARBA" id="ARBA00022737"/>
    </source>
</evidence>
<keyword evidence="8" id="KW-0575">Peroxidase</keyword>
<name>A0A9N9MCK4_9CUCU</name>
<keyword evidence="11" id="KW-0479">Metal-binding</keyword>
<protein>
    <recommendedName>
        <fullName evidence="2">NAD(P)H oxidase (H2O2-forming)</fullName>
        <ecNumber evidence="2">1.6.3.1</ecNumber>
    </recommendedName>
</protein>
<dbReference type="PANTHER" id="PTHR11972:SF153">
    <property type="entry name" value="SUPEROXIDE-GENERATING NADPH OXIDASE HEAVY CHAIN SUBUNIT A"/>
    <property type="match status" value="1"/>
</dbReference>
<feature type="transmembrane region" description="Helical" evidence="12">
    <location>
        <begin position="1030"/>
        <end position="1052"/>
    </location>
</feature>
<dbReference type="InterPro" id="IPR019791">
    <property type="entry name" value="Haem_peroxidase_animal"/>
</dbReference>
<dbReference type="Pfam" id="PF08030">
    <property type="entry name" value="NAD_binding_6"/>
    <property type="match status" value="1"/>
</dbReference>
<dbReference type="Pfam" id="PF03098">
    <property type="entry name" value="An_peroxidase"/>
    <property type="match status" value="2"/>
</dbReference>
<comment type="similarity">
    <text evidence="1">In the N-terminal section; belongs to the peroxidase family.</text>
</comment>
<dbReference type="SMART" id="SM00054">
    <property type="entry name" value="EFh"/>
    <property type="match status" value="2"/>
</dbReference>
<dbReference type="EC" id="1.6.3.1" evidence="2"/>
<dbReference type="SFLD" id="SFLDG01169">
    <property type="entry name" value="NADPH_oxidase_subgroup_(NOX)"/>
    <property type="match status" value="1"/>
</dbReference>
<dbReference type="Gene3D" id="3.40.50.80">
    <property type="entry name" value="Nucleotide-binding domain of ferredoxin-NADP reductase (FNR) module"/>
    <property type="match status" value="1"/>
</dbReference>
<keyword evidence="7" id="KW-0560">Oxidoreductase</keyword>
<evidence type="ECO:0000256" key="7">
    <source>
        <dbReference type="ARBA" id="ARBA00023002"/>
    </source>
</evidence>
<dbReference type="SUPFAM" id="SSF48113">
    <property type="entry name" value="Heme-dependent peroxidases"/>
    <property type="match status" value="1"/>
</dbReference>
<dbReference type="GO" id="GO:0020037">
    <property type="term" value="F:heme binding"/>
    <property type="evidence" value="ECO:0007669"/>
    <property type="project" value="InterPro"/>
</dbReference>
<evidence type="ECO:0000256" key="13">
    <source>
        <dbReference type="SAM" id="SignalP"/>
    </source>
</evidence>
<dbReference type="Gene3D" id="2.40.30.10">
    <property type="entry name" value="Translation factors"/>
    <property type="match status" value="1"/>
</dbReference>
<feature type="transmembrane region" description="Helical" evidence="12">
    <location>
        <begin position="897"/>
        <end position="916"/>
    </location>
</feature>
<proteinExistence type="inferred from homology"/>
<feature type="signal peptide" evidence="13">
    <location>
        <begin position="1"/>
        <end position="24"/>
    </location>
</feature>
<keyword evidence="16" id="KW-1185">Reference proteome</keyword>
<keyword evidence="11" id="KW-0408">Iron</keyword>
<evidence type="ECO:0000256" key="10">
    <source>
        <dbReference type="ARBA" id="ARBA00048762"/>
    </source>
</evidence>
<dbReference type="EMBL" id="OU892277">
    <property type="protein sequence ID" value="CAG9759534.1"/>
    <property type="molecule type" value="Genomic_DNA"/>
</dbReference>
<keyword evidence="13" id="KW-0732">Signal</keyword>
<evidence type="ECO:0000256" key="6">
    <source>
        <dbReference type="ARBA" id="ARBA00022857"/>
    </source>
</evidence>
<keyword evidence="6" id="KW-0521">NADP</keyword>
<feature type="transmembrane region" description="Helical" evidence="12">
    <location>
        <begin position="484"/>
        <end position="507"/>
    </location>
</feature>
<evidence type="ECO:0000259" key="14">
    <source>
        <dbReference type="PROSITE" id="PS50222"/>
    </source>
</evidence>
<evidence type="ECO:0000256" key="3">
    <source>
        <dbReference type="ARBA" id="ARBA00022630"/>
    </source>
</evidence>
<dbReference type="GO" id="GO:0005509">
    <property type="term" value="F:calcium ion binding"/>
    <property type="evidence" value="ECO:0007669"/>
    <property type="project" value="InterPro"/>
</dbReference>
<dbReference type="PANTHER" id="PTHR11972">
    <property type="entry name" value="NADPH OXIDASE"/>
    <property type="match status" value="1"/>
</dbReference>
<dbReference type="Gene3D" id="1.10.640.10">
    <property type="entry name" value="Haem peroxidase domain superfamily, animal type"/>
    <property type="match status" value="2"/>
</dbReference>
<accession>A0A9N9MCK4</accession>
<comment type="catalytic activity">
    <reaction evidence="10">
        <text>NADPH + O2 + H(+) = H2O2 + NADP(+)</text>
        <dbReference type="Rhea" id="RHEA:11260"/>
        <dbReference type="ChEBI" id="CHEBI:15378"/>
        <dbReference type="ChEBI" id="CHEBI:15379"/>
        <dbReference type="ChEBI" id="CHEBI:16240"/>
        <dbReference type="ChEBI" id="CHEBI:57783"/>
        <dbReference type="ChEBI" id="CHEBI:58349"/>
        <dbReference type="EC" id="1.6.3.1"/>
    </reaction>
</comment>